<gene>
    <name evidence="2" type="ORF">PXEA_LOCUS31381</name>
</gene>
<evidence type="ECO:0000256" key="1">
    <source>
        <dbReference type="SAM" id="MobiDB-lite"/>
    </source>
</evidence>
<dbReference type="EMBL" id="CAAALY010256425">
    <property type="protein sequence ID" value="VEL37941.1"/>
    <property type="molecule type" value="Genomic_DNA"/>
</dbReference>
<dbReference type="Proteomes" id="UP000784294">
    <property type="component" value="Unassembled WGS sequence"/>
</dbReference>
<organism evidence="2 3">
    <name type="scientific">Protopolystoma xenopodis</name>
    <dbReference type="NCBI Taxonomy" id="117903"/>
    <lineage>
        <taxon>Eukaryota</taxon>
        <taxon>Metazoa</taxon>
        <taxon>Spiralia</taxon>
        <taxon>Lophotrochozoa</taxon>
        <taxon>Platyhelminthes</taxon>
        <taxon>Monogenea</taxon>
        <taxon>Polyopisthocotylea</taxon>
        <taxon>Polystomatidea</taxon>
        <taxon>Polystomatidae</taxon>
        <taxon>Protopolystoma</taxon>
    </lineage>
</organism>
<evidence type="ECO:0000313" key="2">
    <source>
        <dbReference type="EMBL" id="VEL37941.1"/>
    </source>
</evidence>
<keyword evidence="3" id="KW-1185">Reference proteome</keyword>
<accession>A0A3S5B6J6</accession>
<feature type="region of interest" description="Disordered" evidence="1">
    <location>
        <begin position="101"/>
        <end position="146"/>
    </location>
</feature>
<evidence type="ECO:0000313" key="3">
    <source>
        <dbReference type="Proteomes" id="UP000784294"/>
    </source>
</evidence>
<sequence>MWYEVGLDDNGTDEIDYYDKEEEDEKDEYALSLIPRLQTSGLGSSLCRAEVKQESRDELCLQASLNTTDPRANWRLGARVLGCPFVSSRQLAVGSCFPAGMHQSACRQGSPRKTEEPDRDRLHVRPGSSKTVSTKVGCEMASRLRR</sequence>
<reference evidence="2" key="1">
    <citation type="submission" date="2018-11" db="EMBL/GenBank/DDBJ databases">
        <authorList>
            <consortium name="Pathogen Informatics"/>
        </authorList>
    </citation>
    <scope>NUCLEOTIDE SEQUENCE</scope>
</reference>
<protein>
    <submittedName>
        <fullName evidence="2">Uncharacterized protein</fullName>
    </submittedName>
</protein>
<dbReference type="AlphaFoldDB" id="A0A3S5B6J6"/>
<name>A0A3S5B6J6_9PLAT</name>
<feature type="compositionally biased region" description="Basic and acidic residues" evidence="1">
    <location>
        <begin position="112"/>
        <end position="123"/>
    </location>
</feature>
<comment type="caution">
    <text evidence="2">The sequence shown here is derived from an EMBL/GenBank/DDBJ whole genome shotgun (WGS) entry which is preliminary data.</text>
</comment>
<proteinExistence type="predicted"/>